<comment type="similarity">
    <text evidence="1 3">Belongs to the short-chain dehydrogenases/reductases (SDR) family.</text>
</comment>
<dbReference type="PANTHER" id="PTHR42901:SF1">
    <property type="entry name" value="ALCOHOL DEHYDROGENASE"/>
    <property type="match status" value="1"/>
</dbReference>
<dbReference type="InterPro" id="IPR002347">
    <property type="entry name" value="SDR_fam"/>
</dbReference>
<comment type="caution">
    <text evidence="4">The sequence shown here is derived from an EMBL/GenBank/DDBJ whole genome shotgun (WGS) entry which is preliminary data.</text>
</comment>
<dbReference type="STRING" id="1316194.A0A1Q5THB0"/>
<dbReference type="PRINTS" id="PR00080">
    <property type="entry name" value="SDRFAMILY"/>
</dbReference>
<keyword evidence="2" id="KW-0560">Oxidoreductase</keyword>
<dbReference type="EMBL" id="MNBE01000655">
    <property type="protein sequence ID" value="OKO99623.1"/>
    <property type="molecule type" value="Genomic_DNA"/>
</dbReference>
<dbReference type="InterPro" id="IPR036291">
    <property type="entry name" value="NAD(P)-bd_dom_sf"/>
</dbReference>
<gene>
    <name evidence="4" type="ORF">PENSUB_8276</name>
</gene>
<dbReference type="PANTHER" id="PTHR42901">
    <property type="entry name" value="ALCOHOL DEHYDROGENASE"/>
    <property type="match status" value="1"/>
</dbReference>
<evidence type="ECO:0000256" key="3">
    <source>
        <dbReference type="RuleBase" id="RU000363"/>
    </source>
</evidence>
<keyword evidence="5" id="KW-1185">Reference proteome</keyword>
<accession>A0A1Q5THB0</accession>
<reference evidence="4 5" key="1">
    <citation type="submission" date="2016-10" db="EMBL/GenBank/DDBJ databases">
        <title>Genome sequence of the ascomycete fungus Penicillium subrubescens.</title>
        <authorList>
            <person name="De Vries R.P."/>
            <person name="Peng M."/>
            <person name="Dilokpimol A."/>
            <person name="Hilden K."/>
            <person name="Makela M.R."/>
            <person name="Grigoriev I."/>
            <person name="Riley R."/>
            <person name="Granchi Z."/>
        </authorList>
    </citation>
    <scope>NUCLEOTIDE SEQUENCE [LARGE SCALE GENOMIC DNA]</scope>
    <source>
        <strain evidence="4 5">CBS 132785</strain>
    </source>
</reference>
<dbReference type="GO" id="GO:0016491">
    <property type="term" value="F:oxidoreductase activity"/>
    <property type="evidence" value="ECO:0007669"/>
    <property type="project" value="UniProtKB-KW"/>
</dbReference>
<evidence type="ECO:0000256" key="2">
    <source>
        <dbReference type="ARBA" id="ARBA00023002"/>
    </source>
</evidence>
<proteinExistence type="inferred from homology"/>
<dbReference type="Proteomes" id="UP000186955">
    <property type="component" value="Unassembled WGS sequence"/>
</dbReference>
<evidence type="ECO:0000256" key="1">
    <source>
        <dbReference type="ARBA" id="ARBA00006484"/>
    </source>
</evidence>
<dbReference type="Pfam" id="PF00106">
    <property type="entry name" value="adh_short"/>
    <property type="match status" value="1"/>
</dbReference>
<organism evidence="4 5">
    <name type="scientific">Penicillium subrubescens</name>
    <dbReference type="NCBI Taxonomy" id="1316194"/>
    <lineage>
        <taxon>Eukaryota</taxon>
        <taxon>Fungi</taxon>
        <taxon>Dikarya</taxon>
        <taxon>Ascomycota</taxon>
        <taxon>Pezizomycotina</taxon>
        <taxon>Eurotiomycetes</taxon>
        <taxon>Eurotiomycetidae</taxon>
        <taxon>Eurotiales</taxon>
        <taxon>Aspergillaceae</taxon>
        <taxon>Penicillium</taxon>
    </lineage>
</organism>
<dbReference type="SUPFAM" id="SSF51735">
    <property type="entry name" value="NAD(P)-binding Rossmann-fold domains"/>
    <property type="match status" value="1"/>
</dbReference>
<dbReference type="CDD" id="cd05233">
    <property type="entry name" value="SDR_c"/>
    <property type="match status" value="1"/>
</dbReference>
<name>A0A1Q5THB0_9EURO</name>
<evidence type="ECO:0000313" key="5">
    <source>
        <dbReference type="Proteomes" id="UP000186955"/>
    </source>
</evidence>
<dbReference type="PRINTS" id="PR00081">
    <property type="entry name" value="GDHRDH"/>
</dbReference>
<evidence type="ECO:0000313" key="4">
    <source>
        <dbReference type="EMBL" id="OKO99623.1"/>
    </source>
</evidence>
<sequence length="322" mass="34868">MASFEMDVDAELKAFSFTQKAHRDVYLAIDPRRPELSQAGKVIIVTGASRGIGKLGFAASFAHANASAIVLIGRSVDDLAETEKLVNRINAKTKVLSIPLDITDATGVTKAFEDIVARFGAPHVLINNAGYINPLDTIIDVDIGSWWRTQEVNVKGTFLMSQAFLKTIRDTPSTSRTIVNVASMAAQGFPPGMSSYSPSKIALCKFTAYLTQENPEITAVSLDPGLVPTDMGHGVPYLAGYLHDTPELSGGVAVWLATGDKKFLTGRYVAANWNVEELESRKEEIKDGDLLIFGLRGKFGLPGVVVEGRKQRSHYLQSPKGK</sequence>
<dbReference type="AlphaFoldDB" id="A0A1Q5THB0"/>
<protein>
    <submittedName>
        <fullName evidence="4">3-oxoacyl-[acyl-carrier-protein] reductase FabG</fullName>
    </submittedName>
</protein>
<dbReference type="Gene3D" id="3.40.50.720">
    <property type="entry name" value="NAD(P)-binding Rossmann-like Domain"/>
    <property type="match status" value="1"/>
</dbReference>